<protein>
    <submittedName>
        <fullName evidence="2">Uncharacterized protein</fullName>
    </submittedName>
</protein>
<organism evidence="2 3">
    <name type="scientific">Actinomadura chokoriensis</name>
    <dbReference type="NCBI Taxonomy" id="454156"/>
    <lineage>
        <taxon>Bacteria</taxon>
        <taxon>Bacillati</taxon>
        <taxon>Actinomycetota</taxon>
        <taxon>Actinomycetes</taxon>
        <taxon>Streptosporangiales</taxon>
        <taxon>Thermomonosporaceae</taxon>
        <taxon>Actinomadura</taxon>
    </lineage>
</organism>
<accession>A0ABV4R3E0</accession>
<evidence type="ECO:0000256" key="1">
    <source>
        <dbReference type="SAM" id="MobiDB-lite"/>
    </source>
</evidence>
<evidence type="ECO:0000313" key="2">
    <source>
        <dbReference type="EMBL" id="MFA1556635.1"/>
    </source>
</evidence>
<comment type="caution">
    <text evidence="2">The sequence shown here is derived from an EMBL/GenBank/DDBJ whole genome shotgun (WGS) entry which is preliminary data.</text>
</comment>
<dbReference type="EMBL" id="JAXCEH010000016">
    <property type="protein sequence ID" value="MFA1556635.1"/>
    <property type="molecule type" value="Genomic_DNA"/>
</dbReference>
<name>A0ABV4R3E0_9ACTN</name>
<keyword evidence="3" id="KW-1185">Reference proteome</keyword>
<evidence type="ECO:0000313" key="3">
    <source>
        <dbReference type="Proteomes" id="UP001569904"/>
    </source>
</evidence>
<dbReference type="RefSeq" id="WP_371943378.1">
    <property type="nucleotide sequence ID" value="NZ_JAXCEH010000016.1"/>
</dbReference>
<reference evidence="2 3" key="1">
    <citation type="submission" date="2023-11" db="EMBL/GenBank/DDBJ databases">
        <title>Actinomadura monticuli sp. nov., isolated from volcanic ash.</title>
        <authorList>
            <person name="Lee S.D."/>
            <person name="Yang H."/>
            <person name="Kim I.S."/>
        </authorList>
    </citation>
    <scope>NUCLEOTIDE SEQUENCE [LARGE SCALE GENOMIC DNA]</scope>
    <source>
        <strain evidence="2 3">DSM 45346</strain>
    </source>
</reference>
<sequence length="143" mass="16043">MGEVRALAVRAERHLLRWRTRRGDETATRYLDELAAALAPQGWRFVKFYRREEFPVPVPLLWVHARATKDVGIVVSVLAVPGRAWAYHDAQRGAARLPVPLRGRRDGRRSDRPTPQTPPLSGHLVIASCAHAARRRFLAGGAL</sequence>
<gene>
    <name evidence="2" type="ORF">SM436_23325</name>
</gene>
<proteinExistence type="predicted"/>
<dbReference type="Proteomes" id="UP001569904">
    <property type="component" value="Unassembled WGS sequence"/>
</dbReference>
<feature type="region of interest" description="Disordered" evidence="1">
    <location>
        <begin position="98"/>
        <end position="122"/>
    </location>
</feature>